<keyword evidence="3" id="KW-1185">Reference proteome</keyword>
<evidence type="ECO:0000313" key="3">
    <source>
        <dbReference type="Proteomes" id="UP000239001"/>
    </source>
</evidence>
<evidence type="ECO:0008006" key="4">
    <source>
        <dbReference type="Google" id="ProtNLM"/>
    </source>
</evidence>
<reference evidence="2 3" key="2">
    <citation type="submission" date="2018-03" db="EMBL/GenBank/DDBJ databases">
        <authorList>
            <person name="Keele B.F."/>
        </authorList>
    </citation>
    <scope>NUCLEOTIDE SEQUENCE [LARGE SCALE GENOMIC DNA]</scope>
    <source>
        <strain evidence="2 3">CCALA 016</strain>
    </source>
</reference>
<reference evidence="2 3" key="1">
    <citation type="submission" date="2018-03" db="EMBL/GenBank/DDBJ databases">
        <title>The ancient ancestry and fast evolution of plastids.</title>
        <authorList>
            <person name="Moore K.R."/>
            <person name="Magnabosco C."/>
            <person name="Momper L."/>
            <person name="Gold D.A."/>
            <person name="Bosak T."/>
            <person name="Fournier G.P."/>
        </authorList>
    </citation>
    <scope>NUCLEOTIDE SEQUENCE [LARGE SCALE GENOMIC DNA]</scope>
    <source>
        <strain evidence="2 3">CCALA 016</strain>
    </source>
</reference>
<keyword evidence="1" id="KW-0732">Signal</keyword>
<comment type="caution">
    <text evidence="2">The sequence shown here is derived from an EMBL/GenBank/DDBJ whole genome shotgun (WGS) entry which is preliminary data.</text>
</comment>
<dbReference type="RefSeq" id="WP_106458041.1">
    <property type="nucleotide sequence ID" value="NZ_PXOH01000020.1"/>
</dbReference>
<dbReference type="InterPro" id="IPR021256">
    <property type="entry name" value="DUF2808"/>
</dbReference>
<dbReference type="EMBL" id="PXOH01000020">
    <property type="protein sequence ID" value="PSF35401.1"/>
    <property type="molecule type" value="Genomic_DNA"/>
</dbReference>
<feature type="signal peptide" evidence="1">
    <location>
        <begin position="1"/>
        <end position="18"/>
    </location>
</feature>
<evidence type="ECO:0000313" key="2">
    <source>
        <dbReference type="EMBL" id="PSF35401.1"/>
    </source>
</evidence>
<dbReference type="Proteomes" id="UP000239001">
    <property type="component" value="Unassembled WGS sequence"/>
</dbReference>
<organism evidence="2 3">
    <name type="scientific">Aphanothece hegewaldii CCALA 016</name>
    <dbReference type="NCBI Taxonomy" id="2107694"/>
    <lineage>
        <taxon>Bacteria</taxon>
        <taxon>Bacillati</taxon>
        <taxon>Cyanobacteriota</taxon>
        <taxon>Cyanophyceae</taxon>
        <taxon>Oscillatoriophycideae</taxon>
        <taxon>Chroococcales</taxon>
        <taxon>Aphanothecaceae</taxon>
        <taxon>Aphanothece</taxon>
    </lineage>
</organism>
<dbReference type="AlphaFoldDB" id="A0A2T1LUV6"/>
<name>A0A2T1LUV6_9CHRO</name>
<proteinExistence type="predicted"/>
<dbReference type="Pfam" id="PF10989">
    <property type="entry name" value="DUF2808"/>
    <property type="match status" value="1"/>
</dbReference>
<dbReference type="OrthoDB" id="464559at2"/>
<accession>A0A2T1LUV6</accession>
<protein>
    <recommendedName>
        <fullName evidence="4">DUF2808 domain-containing protein</fullName>
    </recommendedName>
</protein>
<feature type="chain" id="PRO_5015665696" description="DUF2808 domain-containing protein" evidence="1">
    <location>
        <begin position="19"/>
        <end position="177"/>
    </location>
</feature>
<gene>
    <name evidence="2" type="ORF">C7H19_16605</name>
</gene>
<evidence type="ECO:0000256" key="1">
    <source>
        <dbReference type="SAM" id="SignalP"/>
    </source>
</evidence>
<sequence>MNLKKVLSKGFISTLLLAGSLVTGFQAMTWADGNPGLTIFSGVDRKDILDYYLQFGGRPNQWDRYKLYIPAKKMTQGASTFFISYPDYFDGRFDTDKVEVRVGGKSLPLKEVIWDQDSRILEISLATPIEASTRVELVLSNVKNPDFGTYYLVGDVLAAGDIPVRLYIGTWIVSIEP</sequence>